<evidence type="ECO:0008006" key="3">
    <source>
        <dbReference type="Google" id="ProtNLM"/>
    </source>
</evidence>
<protein>
    <recommendedName>
        <fullName evidence="3">Amidohydrolase family protein</fullName>
    </recommendedName>
</protein>
<gene>
    <name evidence="1" type="ORF">FB563_4912</name>
</gene>
<comment type="caution">
    <text evidence="1">The sequence shown here is derived from an EMBL/GenBank/DDBJ whole genome shotgun (WGS) entry which is preliminary data.</text>
</comment>
<accession>A0A542UL82</accession>
<dbReference type="InterPro" id="IPR011059">
    <property type="entry name" value="Metal-dep_hydrolase_composite"/>
</dbReference>
<organism evidence="1 2">
    <name type="scientific">Streptomyces puniciscabiei</name>
    <dbReference type="NCBI Taxonomy" id="164348"/>
    <lineage>
        <taxon>Bacteria</taxon>
        <taxon>Bacillati</taxon>
        <taxon>Actinomycetota</taxon>
        <taxon>Actinomycetes</taxon>
        <taxon>Kitasatosporales</taxon>
        <taxon>Streptomycetaceae</taxon>
        <taxon>Streptomyces</taxon>
    </lineage>
</organism>
<dbReference type="AlphaFoldDB" id="A0A542UL82"/>
<dbReference type="EMBL" id="VFNX01000001">
    <property type="protein sequence ID" value="TQK99831.1"/>
    <property type="molecule type" value="Genomic_DNA"/>
</dbReference>
<dbReference type="OrthoDB" id="3189065at2"/>
<name>A0A542UL82_9ACTN</name>
<proteinExistence type="predicted"/>
<dbReference type="RefSeq" id="WP_055707038.1">
    <property type="nucleotide sequence ID" value="NZ_JBPJFI010000001.1"/>
</dbReference>
<dbReference type="SUPFAM" id="SSF51338">
    <property type="entry name" value="Composite domain of metallo-dependent hydrolases"/>
    <property type="match status" value="1"/>
</dbReference>
<keyword evidence="2" id="KW-1185">Reference proteome</keyword>
<sequence>MPDTPADLVVTGPTGLVHDEDEDIGFREDAPIVVRDGAIESVTAAASVRDLPAAERIEAHGQVADVV</sequence>
<dbReference type="GO" id="GO:0016810">
    <property type="term" value="F:hydrolase activity, acting on carbon-nitrogen (but not peptide) bonds"/>
    <property type="evidence" value="ECO:0007669"/>
    <property type="project" value="InterPro"/>
</dbReference>
<dbReference type="Proteomes" id="UP000318103">
    <property type="component" value="Unassembled WGS sequence"/>
</dbReference>
<reference evidence="1 2" key="1">
    <citation type="submission" date="2019-06" db="EMBL/GenBank/DDBJ databases">
        <title>Sequencing the genomes of 1000 actinobacteria strains.</title>
        <authorList>
            <person name="Klenk H.-P."/>
        </authorList>
    </citation>
    <scope>NUCLEOTIDE SEQUENCE [LARGE SCALE GENOMIC DNA]</scope>
    <source>
        <strain evidence="1 2">DSM 41929</strain>
    </source>
</reference>
<evidence type="ECO:0000313" key="2">
    <source>
        <dbReference type="Proteomes" id="UP000318103"/>
    </source>
</evidence>
<evidence type="ECO:0000313" key="1">
    <source>
        <dbReference type="EMBL" id="TQK99831.1"/>
    </source>
</evidence>